<reference evidence="4" key="2">
    <citation type="submission" date="2025-08" db="UniProtKB">
        <authorList>
            <consortium name="RefSeq"/>
        </authorList>
    </citation>
    <scope>IDENTIFICATION</scope>
    <source>
        <tissue evidence="4">Leaf</tissue>
    </source>
</reference>
<accession>A0A9R0JM51</accession>
<evidence type="ECO:0000256" key="1">
    <source>
        <dbReference type="SAM" id="MobiDB-lite"/>
    </source>
</evidence>
<name>A0A9R0JM51_SPIOL</name>
<evidence type="ECO:0000256" key="2">
    <source>
        <dbReference type="SAM" id="Phobius"/>
    </source>
</evidence>
<dbReference type="RefSeq" id="XP_021839754.2">
    <property type="nucleotide sequence ID" value="XM_021984062.2"/>
</dbReference>
<feature type="region of interest" description="Disordered" evidence="1">
    <location>
        <begin position="120"/>
        <end position="163"/>
    </location>
</feature>
<keyword evidence="2" id="KW-1133">Transmembrane helix</keyword>
<feature type="compositionally biased region" description="Basic and acidic residues" evidence="1">
    <location>
        <begin position="197"/>
        <end position="216"/>
    </location>
</feature>
<keyword evidence="2" id="KW-0472">Membrane</keyword>
<organism evidence="3 4">
    <name type="scientific">Spinacia oleracea</name>
    <name type="common">Spinach</name>
    <dbReference type="NCBI Taxonomy" id="3562"/>
    <lineage>
        <taxon>Eukaryota</taxon>
        <taxon>Viridiplantae</taxon>
        <taxon>Streptophyta</taxon>
        <taxon>Embryophyta</taxon>
        <taxon>Tracheophyta</taxon>
        <taxon>Spermatophyta</taxon>
        <taxon>Magnoliopsida</taxon>
        <taxon>eudicotyledons</taxon>
        <taxon>Gunneridae</taxon>
        <taxon>Pentapetalae</taxon>
        <taxon>Caryophyllales</taxon>
        <taxon>Chenopodiaceae</taxon>
        <taxon>Chenopodioideae</taxon>
        <taxon>Anserineae</taxon>
        <taxon>Spinacia</taxon>
    </lineage>
</organism>
<sequence length="256" mass="27759">MDAQSGYITNQQGGQAPPVMVINQQAAGGGHHYRSPSGHVGPVIGVLAVITVLGIVAGLVGRLCGGRSVMGYGPRFDVEAWLEAKCSSCLDGNVVPHRHPYPDHPHMHMNTHMVMESVPASVPGGGGGGGGDIGWRPETASMRPHPHPQPQPLQRPHPHQLQQSHLNPELLMRPLPAQPAPVANRSANDGSGNAGRPEAEMRAVREQKQPHQRPVDDGGEDEDEDEDDLSDFSEHSEEDLHHRHHHQEQQKPHQPH</sequence>
<reference evidence="3" key="1">
    <citation type="journal article" date="2021" name="Nat. Commun.">
        <title>Genomic analyses provide insights into spinach domestication and the genetic basis of agronomic traits.</title>
        <authorList>
            <person name="Cai X."/>
            <person name="Sun X."/>
            <person name="Xu C."/>
            <person name="Sun H."/>
            <person name="Wang X."/>
            <person name="Ge C."/>
            <person name="Zhang Z."/>
            <person name="Wang Q."/>
            <person name="Fei Z."/>
            <person name="Jiao C."/>
            <person name="Wang Q."/>
        </authorList>
    </citation>
    <scope>NUCLEOTIDE SEQUENCE [LARGE SCALE GENOMIC DNA]</scope>
    <source>
        <strain evidence="3">cv. Varoflay</strain>
    </source>
</reference>
<feature type="compositionally biased region" description="Basic and acidic residues" evidence="1">
    <location>
        <begin position="232"/>
        <end position="256"/>
    </location>
</feature>
<dbReference type="Proteomes" id="UP000813463">
    <property type="component" value="Chromosome 4"/>
</dbReference>
<feature type="transmembrane region" description="Helical" evidence="2">
    <location>
        <begin position="43"/>
        <end position="65"/>
    </location>
</feature>
<keyword evidence="3" id="KW-1185">Reference proteome</keyword>
<evidence type="ECO:0000313" key="4">
    <source>
        <dbReference type="RefSeq" id="XP_021839754.2"/>
    </source>
</evidence>
<feature type="compositionally biased region" description="Acidic residues" evidence="1">
    <location>
        <begin position="217"/>
        <end position="231"/>
    </location>
</feature>
<keyword evidence="2" id="KW-0812">Transmembrane</keyword>
<dbReference type="GeneID" id="110779576"/>
<dbReference type="PANTHER" id="PTHR33429">
    <property type="entry name" value="OS02G0708000 PROTEIN-RELATED"/>
    <property type="match status" value="1"/>
</dbReference>
<feature type="compositionally biased region" description="Gly residues" evidence="1">
    <location>
        <begin position="123"/>
        <end position="133"/>
    </location>
</feature>
<feature type="region of interest" description="Disordered" evidence="1">
    <location>
        <begin position="179"/>
        <end position="256"/>
    </location>
</feature>
<gene>
    <name evidence="4" type="primary">LOC110779576</name>
</gene>
<proteinExistence type="predicted"/>
<evidence type="ECO:0000313" key="3">
    <source>
        <dbReference type="Proteomes" id="UP000813463"/>
    </source>
</evidence>
<protein>
    <submittedName>
        <fullName evidence="4">Uncharacterized protein</fullName>
    </submittedName>
</protein>
<dbReference type="PANTHER" id="PTHR33429:SF2">
    <property type="entry name" value="OS01G0888850 PROTEIN"/>
    <property type="match status" value="1"/>
</dbReference>